<dbReference type="STRING" id="3708.A0A078EDE8"/>
<dbReference type="PANTHER" id="PTHR33116:SF78">
    <property type="entry name" value="OS12G0587133 PROTEIN"/>
    <property type="match status" value="1"/>
</dbReference>
<reference evidence="2 3" key="1">
    <citation type="journal article" date="2014" name="Science">
        <title>Plant genetics. Early allopolyploid evolution in the post-Neolithic Brassica napus oilseed genome.</title>
        <authorList>
            <person name="Chalhoub B."/>
            <person name="Denoeud F."/>
            <person name="Liu S."/>
            <person name="Parkin I.A."/>
            <person name="Tang H."/>
            <person name="Wang X."/>
            <person name="Chiquet J."/>
            <person name="Belcram H."/>
            <person name="Tong C."/>
            <person name="Samans B."/>
            <person name="Correa M."/>
            <person name="Da Silva C."/>
            <person name="Just J."/>
            <person name="Falentin C."/>
            <person name="Koh C.S."/>
            <person name="Le Clainche I."/>
            <person name="Bernard M."/>
            <person name="Bento P."/>
            <person name="Noel B."/>
            <person name="Labadie K."/>
            <person name="Alberti A."/>
            <person name="Charles M."/>
            <person name="Arnaud D."/>
            <person name="Guo H."/>
            <person name="Daviaud C."/>
            <person name="Alamery S."/>
            <person name="Jabbari K."/>
            <person name="Zhao M."/>
            <person name="Edger P.P."/>
            <person name="Chelaifa H."/>
            <person name="Tack D."/>
            <person name="Lassalle G."/>
            <person name="Mestiri I."/>
            <person name="Schnel N."/>
            <person name="Le Paslier M.C."/>
            <person name="Fan G."/>
            <person name="Renault V."/>
            <person name="Bayer P.E."/>
            <person name="Golicz A.A."/>
            <person name="Manoli S."/>
            <person name="Lee T.H."/>
            <person name="Thi V.H."/>
            <person name="Chalabi S."/>
            <person name="Hu Q."/>
            <person name="Fan C."/>
            <person name="Tollenaere R."/>
            <person name="Lu Y."/>
            <person name="Battail C."/>
            <person name="Shen J."/>
            <person name="Sidebottom C.H."/>
            <person name="Wang X."/>
            <person name="Canaguier A."/>
            <person name="Chauveau A."/>
            <person name="Berard A."/>
            <person name="Deniot G."/>
            <person name="Guan M."/>
            <person name="Liu Z."/>
            <person name="Sun F."/>
            <person name="Lim Y.P."/>
            <person name="Lyons E."/>
            <person name="Town C.D."/>
            <person name="Bancroft I."/>
            <person name="Wang X."/>
            <person name="Meng J."/>
            <person name="Ma J."/>
            <person name="Pires J.C."/>
            <person name="King G.J."/>
            <person name="Brunel D."/>
            <person name="Delourme R."/>
            <person name="Renard M."/>
            <person name="Aury J.M."/>
            <person name="Adams K.L."/>
            <person name="Batley J."/>
            <person name="Snowdon R.J."/>
            <person name="Tost J."/>
            <person name="Edwards D."/>
            <person name="Zhou Y."/>
            <person name="Hua W."/>
            <person name="Sharpe A.G."/>
            <person name="Paterson A.H."/>
            <person name="Guan C."/>
            <person name="Wincker P."/>
        </authorList>
    </citation>
    <scope>NUCLEOTIDE SEQUENCE [LARGE SCALE GENOMIC DNA]</scope>
    <source>
        <strain evidence="3">cv. Darmor-bzh</strain>
    </source>
</reference>
<sequence>MLSVPSADAIRAMFFKLNPNKAPGPDGLTSGSIHNYWTTKPKASFSWLANKLLKLKDVVFPLIKLRLENGMSARFWFDNWSPFGSIATYLNLTGSRLGIPLSATVASLYRNGNWRLPPARSEQQTQLQIHLTTVNLTSDKDYFEWEIDSRVTTTFSTGDVYTYLRGTVNEVDWATVVWNSYGISRHNFHTWLMILDRCPTRDRLLRWGISVSHLYLLCNNASESRDHIYFDCNFSFDLWAISARRCGLTPNRSWSDTITQLKSLPMDRSSRPHRLLVLLAWQSTIYWVWNERNARLHSNTYRSIDSLFKTIDLQIRNRTQSFRVTNPRLSSQLLQSWIRLA</sequence>
<dbReference type="Proteomes" id="UP000028999">
    <property type="component" value="Unassembled WGS sequence"/>
</dbReference>
<dbReference type="Gramene" id="CDY00115">
    <property type="protein sequence ID" value="CDY00115"/>
    <property type="gene ID" value="GSBRNA2T00109617001"/>
</dbReference>
<dbReference type="InterPro" id="IPR026960">
    <property type="entry name" value="RVT-Znf"/>
</dbReference>
<dbReference type="Pfam" id="PF13966">
    <property type="entry name" value="zf-RVT"/>
    <property type="match status" value="1"/>
</dbReference>
<dbReference type="PANTHER" id="PTHR33116">
    <property type="entry name" value="REVERSE TRANSCRIPTASE ZINC-BINDING DOMAIN-CONTAINING PROTEIN-RELATED-RELATED"/>
    <property type="match status" value="1"/>
</dbReference>
<proteinExistence type="predicted"/>
<gene>
    <name evidence="2" type="primary">BnaCnng47640D</name>
    <name evidence="2" type="ORF">GSBRNA2T00046790001</name>
</gene>
<evidence type="ECO:0000313" key="3">
    <source>
        <dbReference type="Proteomes" id="UP000028999"/>
    </source>
</evidence>
<organism evidence="2 3">
    <name type="scientific">Brassica napus</name>
    <name type="common">Rape</name>
    <dbReference type="NCBI Taxonomy" id="3708"/>
    <lineage>
        <taxon>Eukaryota</taxon>
        <taxon>Viridiplantae</taxon>
        <taxon>Streptophyta</taxon>
        <taxon>Embryophyta</taxon>
        <taxon>Tracheophyta</taxon>
        <taxon>Spermatophyta</taxon>
        <taxon>Magnoliopsida</taxon>
        <taxon>eudicotyledons</taxon>
        <taxon>Gunneridae</taxon>
        <taxon>Pentapetalae</taxon>
        <taxon>rosids</taxon>
        <taxon>malvids</taxon>
        <taxon>Brassicales</taxon>
        <taxon>Brassicaceae</taxon>
        <taxon>Brassiceae</taxon>
        <taxon>Brassica</taxon>
    </lineage>
</organism>
<dbReference type="OMA" id="GISRHNF"/>
<feature type="domain" description="Reverse transcriptase zinc-binding" evidence="1">
    <location>
        <begin position="155"/>
        <end position="239"/>
    </location>
</feature>
<evidence type="ECO:0000259" key="1">
    <source>
        <dbReference type="Pfam" id="PF13966"/>
    </source>
</evidence>
<evidence type="ECO:0000313" key="2">
    <source>
        <dbReference type="EMBL" id="CDY65550.1"/>
    </source>
</evidence>
<keyword evidence="3" id="KW-1185">Reference proteome</keyword>
<dbReference type="AlphaFoldDB" id="A0A078EDE8"/>
<name>A0A078EDE8_BRANA</name>
<accession>A0A078EDE8</accession>
<dbReference type="PaxDb" id="3708-A0A078EDE8"/>
<protein>
    <submittedName>
        <fullName evidence="2">BnaCnng47640D protein</fullName>
    </submittedName>
</protein>
<dbReference type="EMBL" id="LK034832">
    <property type="protein sequence ID" value="CDY65550.1"/>
    <property type="molecule type" value="Genomic_DNA"/>
</dbReference>
<dbReference type="Gramene" id="CDY65550">
    <property type="protein sequence ID" value="CDY65550"/>
    <property type="gene ID" value="GSBRNA2T00046790001"/>
</dbReference>